<keyword evidence="2" id="KW-0732">Signal</keyword>
<evidence type="ECO:0000313" key="4">
    <source>
        <dbReference type="Proteomes" id="UP001597104"/>
    </source>
</evidence>
<evidence type="ECO:0000256" key="2">
    <source>
        <dbReference type="SAM" id="SignalP"/>
    </source>
</evidence>
<feature type="chain" id="PRO_5045654332" description="DUF5067 domain-containing protein" evidence="2">
    <location>
        <begin position="20"/>
        <end position="178"/>
    </location>
</feature>
<evidence type="ECO:0008006" key="5">
    <source>
        <dbReference type="Google" id="ProtNLM"/>
    </source>
</evidence>
<evidence type="ECO:0000313" key="3">
    <source>
        <dbReference type="EMBL" id="MFD0896966.1"/>
    </source>
</evidence>
<evidence type="ECO:0000256" key="1">
    <source>
        <dbReference type="SAM" id="MobiDB-lite"/>
    </source>
</evidence>
<proteinExistence type="predicted"/>
<feature type="signal peptide" evidence="2">
    <location>
        <begin position="1"/>
        <end position="19"/>
    </location>
</feature>
<comment type="caution">
    <text evidence="3">The sequence shown here is derived from an EMBL/GenBank/DDBJ whole genome shotgun (WGS) entry which is preliminary data.</text>
</comment>
<dbReference type="Proteomes" id="UP001597104">
    <property type="component" value="Unassembled WGS sequence"/>
</dbReference>
<keyword evidence="4" id="KW-1185">Reference proteome</keyword>
<dbReference type="PROSITE" id="PS51257">
    <property type="entry name" value="PROKAR_LIPOPROTEIN"/>
    <property type="match status" value="1"/>
</dbReference>
<accession>A0ABW3E9Q4</accession>
<gene>
    <name evidence="3" type="ORF">ACFQZ7_04355</name>
</gene>
<feature type="region of interest" description="Disordered" evidence="1">
    <location>
        <begin position="25"/>
        <end position="45"/>
    </location>
</feature>
<feature type="compositionally biased region" description="Low complexity" evidence="1">
    <location>
        <begin position="30"/>
        <end position="45"/>
    </location>
</feature>
<reference evidence="4" key="1">
    <citation type="journal article" date="2019" name="Int. J. Syst. Evol. Microbiol.">
        <title>The Global Catalogue of Microorganisms (GCM) 10K type strain sequencing project: providing services to taxonomists for standard genome sequencing and annotation.</title>
        <authorList>
            <consortium name="The Broad Institute Genomics Platform"/>
            <consortium name="The Broad Institute Genome Sequencing Center for Infectious Disease"/>
            <person name="Wu L."/>
            <person name="Ma J."/>
        </authorList>
    </citation>
    <scope>NUCLEOTIDE SEQUENCE [LARGE SCALE GENOMIC DNA]</scope>
    <source>
        <strain evidence="4">CCM 8925</strain>
    </source>
</reference>
<organism evidence="3 4">
    <name type="scientific">Loigolactobacillus binensis</name>
    <dbReference type="NCBI Taxonomy" id="2559922"/>
    <lineage>
        <taxon>Bacteria</taxon>
        <taxon>Bacillati</taxon>
        <taxon>Bacillota</taxon>
        <taxon>Bacilli</taxon>
        <taxon>Lactobacillales</taxon>
        <taxon>Lactobacillaceae</taxon>
        <taxon>Loigolactobacillus</taxon>
    </lineage>
</organism>
<name>A0ABW3E9Q4_9LACO</name>
<protein>
    <recommendedName>
        <fullName evidence="5">DUF5067 domain-containing protein</fullName>
    </recommendedName>
</protein>
<sequence length="178" mass="19482">MIKLLRILVLLSSAGLLTACRQSNSEPETASSSSSQQSSSQVSSSHAALSSSVQSGVTLTHNADDKQALLKQTWHFEQFALIALKGELEDSQHLELEIEWQNLTTANQQFANIAEINVHQGQTQLAVIERDDDFADSVGAQANEDFELTYRLSSQTQPLRISITPERGATKTLTVNLN</sequence>
<dbReference type="EMBL" id="JBHTIO010000023">
    <property type="protein sequence ID" value="MFD0896966.1"/>
    <property type="molecule type" value="Genomic_DNA"/>
</dbReference>
<dbReference type="RefSeq" id="WP_137638399.1">
    <property type="nucleotide sequence ID" value="NZ_BJDN01000024.1"/>
</dbReference>